<feature type="region of interest" description="Disordered" evidence="1">
    <location>
        <begin position="30"/>
        <end position="60"/>
    </location>
</feature>
<name>A0A9Q0ANM4_9PEZI</name>
<comment type="caution">
    <text evidence="3">The sequence shown here is derived from an EMBL/GenBank/DDBJ whole genome shotgun (WGS) entry which is preliminary data.</text>
</comment>
<feature type="region of interest" description="Disordered" evidence="1">
    <location>
        <begin position="1"/>
        <end position="20"/>
    </location>
</feature>
<dbReference type="Pfam" id="PF20150">
    <property type="entry name" value="2EXR"/>
    <property type="match status" value="1"/>
</dbReference>
<gene>
    <name evidence="3" type="ORF">JX265_008506</name>
</gene>
<feature type="region of interest" description="Disordered" evidence="1">
    <location>
        <begin position="197"/>
        <end position="217"/>
    </location>
</feature>
<dbReference type="PANTHER" id="PTHR35910:SF6">
    <property type="entry name" value="2EXR DOMAIN-CONTAINING PROTEIN"/>
    <property type="match status" value="1"/>
</dbReference>
<feature type="compositionally biased region" description="Polar residues" evidence="1">
    <location>
        <begin position="1"/>
        <end position="11"/>
    </location>
</feature>
<sequence>MDFSQAQPNTRADTDEASQRFIPVKRLKIFPPRPSAKRPSAPPGSLFDQRPGSNGQSATFRKTRYSFPVRDVDAVFTVIAPPPPRWKDDWSETVERLSGPGKFTTVQHLARFTLFNQLPPELRRLIWRQSWEHRDVIVKREVADWSEQRSGRTSRTFDYHRELQRIRVQDAKLAYDRWVRDVDADADQFEAITIDGMHSESEGEGEDEDEDGFRGGSSCMKNTVVTRTWTDTQSPPSMYVCHESRSETLQYFEAGGLKLRQGISKVWVNLNLDNIRLSLHTPLHLAFTQETCARLVRISVPELAPTLSRFSRSIGHWDPEKRNSWAVPKVYGVETHDADFRYIWSLLRWKFPNLREINLERFTECNRYESTKTLRQNQPLDLETLSHTNLAAREANLHCHSCMNIQHTIKNRFTSIGQTAYWDHLTSAEDLERVYDAHCIMRPMYKKERIVIGAVKAAGTQKKDEEVVVNYWATRCKERGALGHPGFIEKEPLRREIVARSLEMYLGCAGDFEYLPYKI</sequence>
<proteinExistence type="predicted"/>
<evidence type="ECO:0000313" key="4">
    <source>
        <dbReference type="Proteomes" id="UP000829685"/>
    </source>
</evidence>
<organism evidence="3 4">
    <name type="scientific">Neoarthrinium moseri</name>
    <dbReference type="NCBI Taxonomy" id="1658444"/>
    <lineage>
        <taxon>Eukaryota</taxon>
        <taxon>Fungi</taxon>
        <taxon>Dikarya</taxon>
        <taxon>Ascomycota</taxon>
        <taxon>Pezizomycotina</taxon>
        <taxon>Sordariomycetes</taxon>
        <taxon>Xylariomycetidae</taxon>
        <taxon>Amphisphaeriales</taxon>
        <taxon>Apiosporaceae</taxon>
        <taxon>Neoarthrinium</taxon>
    </lineage>
</organism>
<dbReference type="Proteomes" id="UP000829685">
    <property type="component" value="Unassembled WGS sequence"/>
</dbReference>
<dbReference type="AlphaFoldDB" id="A0A9Q0ANM4"/>
<dbReference type="EMBL" id="JAFIMR010000023">
    <property type="protein sequence ID" value="KAI1864782.1"/>
    <property type="molecule type" value="Genomic_DNA"/>
</dbReference>
<protein>
    <recommendedName>
        <fullName evidence="2">2EXR domain-containing protein</fullName>
    </recommendedName>
</protein>
<reference evidence="3" key="1">
    <citation type="submission" date="2021-03" db="EMBL/GenBank/DDBJ databases">
        <title>Revisited historic fungal species revealed as producer of novel bioactive compounds through whole genome sequencing and comparative genomics.</title>
        <authorList>
            <person name="Vignolle G.A."/>
            <person name="Hochenegger N."/>
            <person name="Mach R.L."/>
            <person name="Mach-Aigner A.R."/>
            <person name="Javad Rahimi M."/>
            <person name="Salim K.A."/>
            <person name="Chan C.M."/>
            <person name="Lim L.B.L."/>
            <person name="Cai F."/>
            <person name="Druzhinina I.S."/>
            <person name="U'Ren J.M."/>
            <person name="Derntl C."/>
        </authorList>
    </citation>
    <scope>NUCLEOTIDE SEQUENCE</scope>
    <source>
        <strain evidence="3">TUCIM 5799</strain>
    </source>
</reference>
<feature type="compositionally biased region" description="Polar residues" evidence="1">
    <location>
        <begin position="51"/>
        <end position="60"/>
    </location>
</feature>
<evidence type="ECO:0000259" key="2">
    <source>
        <dbReference type="Pfam" id="PF20150"/>
    </source>
</evidence>
<keyword evidence="4" id="KW-1185">Reference proteome</keyword>
<feature type="domain" description="2EXR" evidence="2">
    <location>
        <begin position="112"/>
        <end position="273"/>
    </location>
</feature>
<evidence type="ECO:0000256" key="1">
    <source>
        <dbReference type="SAM" id="MobiDB-lite"/>
    </source>
</evidence>
<accession>A0A9Q0ANM4</accession>
<dbReference type="InterPro" id="IPR045518">
    <property type="entry name" value="2EXR"/>
</dbReference>
<feature type="compositionally biased region" description="Acidic residues" evidence="1">
    <location>
        <begin position="202"/>
        <end position="211"/>
    </location>
</feature>
<evidence type="ECO:0000313" key="3">
    <source>
        <dbReference type="EMBL" id="KAI1864782.1"/>
    </source>
</evidence>
<dbReference type="PANTHER" id="PTHR35910">
    <property type="entry name" value="2EXR DOMAIN-CONTAINING PROTEIN"/>
    <property type="match status" value="1"/>
</dbReference>